<organism evidence="1 2">
    <name type="scientific">Oryzias melastigma</name>
    <name type="common">Marine medaka</name>
    <dbReference type="NCBI Taxonomy" id="30732"/>
    <lineage>
        <taxon>Eukaryota</taxon>
        <taxon>Metazoa</taxon>
        <taxon>Chordata</taxon>
        <taxon>Craniata</taxon>
        <taxon>Vertebrata</taxon>
        <taxon>Euteleostomi</taxon>
        <taxon>Actinopterygii</taxon>
        <taxon>Neopterygii</taxon>
        <taxon>Teleostei</taxon>
        <taxon>Neoteleostei</taxon>
        <taxon>Acanthomorphata</taxon>
        <taxon>Ovalentaria</taxon>
        <taxon>Atherinomorphae</taxon>
        <taxon>Beloniformes</taxon>
        <taxon>Adrianichthyidae</taxon>
        <taxon>Oryziinae</taxon>
        <taxon>Oryzias</taxon>
    </lineage>
</organism>
<dbReference type="EMBL" id="WKFB01000131">
    <property type="protein sequence ID" value="KAF6734582.1"/>
    <property type="molecule type" value="Genomic_DNA"/>
</dbReference>
<dbReference type="AlphaFoldDB" id="A0A834FI82"/>
<name>A0A834FI82_ORYME</name>
<reference evidence="1" key="1">
    <citation type="journal article" name="BMC Genomics">
        <title>Long-read sequencing and de novo genome assembly of marine medaka (Oryzias melastigma).</title>
        <authorList>
            <person name="Liang P."/>
            <person name="Saqib H.S.A."/>
            <person name="Ni X."/>
            <person name="Shen Y."/>
        </authorList>
    </citation>
    <scope>NUCLEOTIDE SEQUENCE</scope>
    <source>
        <strain evidence="1">Bigg-433</strain>
    </source>
</reference>
<protein>
    <submittedName>
        <fullName evidence="1">Uncharacterized protein</fullName>
    </submittedName>
</protein>
<accession>A0A834FI82</accession>
<dbReference type="Proteomes" id="UP000646548">
    <property type="component" value="Unassembled WGS sequence"/>
</dbReference>
<comment type="caution">
    <text evidence="1">The sequence shown here is derived from an EMBL/GenBank/DDBJ whole genome shotgun (WGS) entry which is preliminary data.</text>
</comment>
<evidence type="ECO:0000313" key="2">
    <source>
        <dbReference type="Proteomes" id="UP000646548"/>
    </source>
</evidence>
<proteinExistence type="predicted"/>
<sequence>MDDCKSEQTEAKLKGRSVRLPPTGAINVLGFVAERALLLDESERLIVPRADWLKLPLSPSISWLLGGVSVRADVRRVALRGKWQKTQREKRARVGPEPPKPAASSRFLSDRGGFRGFLAPKAPDERHKVWPDSRLPAFVLSVLPAPSPGGVPVIAPVDMAVRICLAGSPPLRSYFSNHDNQLLLP</sequence>
<gene>
    <name evidence="1" type="ORF">FQA47_020048</name>
</gene>
<evidence type="ECO:0000313" key="1">
    <source>
        <dbReference type="EMBL" id="KAF6734582.1"/>
    </source>
</evidence>